<dbReference type="PANTHER" id="PTHR46103:SF1">
    <property type="entry name" value="RRNA METHYLTRANSFERASE 1, MITOCHONDRIAL"/>
    <property type="match status" value="1"/>
</dbReference>
<dbReference type="SMART" id="SM00967">
    <property type="entry name" value="SpoU_sub_bind"/>
    <property type="match status" value="1"/>
</dbReference>
<dbReference type="PANTHER" id="PTHR46103">
    <property type="entry name" value="RRNA METHYLTRANSFERASE 1, MITOCHONDRIAL"/>
    <property type="match status" value="1"/>
</dbReference>
<proteinExistence type="inferred from homology"/>
<feature type="region of interest" description="Disordered" evidence="10">
    <location>
        <begin position="134"/>
        <end position="246"/>
    </location>
</feature>
<dbReference type="InterPro" id="IPR013123">
    <property type="entry name" value="SpoU_subst-bd"/>
</dbReference>
<dbReference type="Gene3D" id="3.30.1330.30">
    <property type="match status" value="1"/>
</dbReference>
<evidence type="ECO:0000256" key="8">
    <source>
        <dbReference type="ARBA" id="ARBA00023128"/>
    </source>
</evidence>
<protein>
    <recommendedName>
        <fullName evidence="9">rRNA methyltransferase 1, mitochondrial</fullName>
    </recommendedName>
</protein>
<evidence type="ECO:0000256" key="10">
    <source>
        <dbReference type="SAM" id="MobiDB-lite"/>
    </source>
</evidence>
<dbReference type="InterPro" id="IPR029064">
    <property type="entry name" value="Ribosomal_eL30-like_sf"/>
</dbReference>
<comment type="caution">
    <text evidence="12">The sequence shown here is derived from an EMBL/GenBank/DDBJ whole genome shotgun (WGS) entry which is preliminary data.</text>
</comment>
<keyword evidence="6" id="KW-0949">S-adenosyl-L-methionine</keyword>
<dbReference type="FunFam" id="3.30.1330.30:FF:000035">
    <property type="entry name" value="TrmH family RNA methyltransferase"/>
    <property type="match status" value="1"/>
</dbReference>
<evidence type="ECO:0000256" key="4">
    <source>
        <dbReference type="ARBA" id="ARBA00022603"/>
    </source>
</evidence>
<keyword evidence="13" id="KW-1185">Reference proteome</keyword>
<feature type="domain" description="RNA 2-O ribose methyltransferase substrate binding" evidence="11">
    <location>
        <begin position="257"/>
        <end position="340"/>
    </location>
</feature>
<dbReference type="CDD" id="cd18105">
    <property type="entry name" value="SpoU-like_MRM1"/>
    <property type="match status" value="1"/>
</dbReference>
<reference evidence="12" key="1">
    <citation type="journal article" date="2023" name="Mol. Phylogenet. Evol.">
        <title>Genome-scale phylogeny and comparative genomics of the fungal order Sordariales.</title>
        <authorList>
            <person name="Hensen N."/>
            <person name="Bonometti L."/>
            <person name="Westerberg I."/>
            <person name="Brannstrom I.O."/>
            <person name="Guillou S."/>
            <person name="Cros-Aarteil S."/>
            <person name="Calhoun S."/>
            <person name="Haridas S."/>
            <person name="Kuo A."/>
            <person name="Mondo S."/>
            <person name="Pangilinan J."/>
            <person name="Riley R."/>
            <person name="LaButti K."/>
            <person name="Andreopoulos B."/>
            <person name="Lipzen A."/>
            <person name="Chen C."/>
            <person name="Yan M."/>
            <person name="Daum C."/>
            <person name="Ng V."/>
            <person name="Clum A."/>
            <person name="Steindorff A."/>
            <person name="Ohm R.A."/>
            <person name="Martin F."/>
            <person name="Silar P."/>
            <person name="Natvig D.O."/>
            <person name="Lalanne C."/>
            <person name="Gautier V."/>
            <person name="Ament-Velasquez S.L."/>
            <person name="Kruys A."/>
            <person name="Hutchinson M.I."/>
            <person name="Powell A.J."/>
            <person name="Barry K."/>
            <person name="Miller A.N."/>
            <person name="Grigoriev I.V."/>
            <person name="Debuchy R."/>
            <person name="Gladieux P."/>
            <person name="Hiltunen Thoren M."/>
            <person name="Johannesson H."/>
        </authorList>
    </citation>
    <scope>NUCLEOTIDE SEQUENCE</scope>
    <source>
        <strain evidence="12">CBS 103.79</strain>
    </source>
</reference>
<evidence type="ECO:0000256" key="3">
    <source>
        <dbReference type="ARBA" id="ARBA00022552"/>
    </source>
</evidence>
<name>A0AAN6RPC4_9PEZI</name>
<dbReference type="EMBL" id="MU856145">
    <property type="protein sequence ID" value="KAK3897513.1"/>
    <property type="molecule type" value="Genomic_DNA"/>
</dbReference>
<dbReference type="InterPro" id="IPR047182">
    <property type="entry name" value="MRM1"/>
</dbReference>
<keyword evidence="7" id="KW-0809">Transit peptide</keyword>
<accession>A0AAN6RPC4</accession>
<dbReference type="InterPro" id="IPR047261">
    <property type="entry name" value="MRM1_MeTrfase_dom"/>
</dbReference>
<dbReference type="InterPro" id="IPR029028">
    <property type="entry name" value="Alpha/beta_knot_MTases"/>
</dbReference>
<evidence type="ECO:0000256" key="6">
    <source>
        <dbReference type="ARBA" id="ARBA00022691"/>
    </source>
</evidence>
<reference evidence="12" key="2">
    <citation type="submission" date="2023-05" db="EMBL/GenBank/DDBJ databases">
        <authorList>
            <consortium name="Lawrence Berkeley National Laboratory"/>
            <person name="Steindorff A."/>
            <person name="Hensen N."/>
            <person name="Bonometti L."/>
            <person name="Westerberg I."/>
            <person name="Brannstrom I.O."/>
            <person name="Guillou S."/>
            <person name="Cros-Aarteil S."/>
            <person name="Calhoun S."/>
            <person name="Haridas S."/>
            <person name="Kuo A."/>
            <person name="Mondo S."/>
            <person name="Pangilinan J."/>
            <person name="Riley R."/>
            <person name="Labutti K."/>
            <person name="Andreopoulos B."/>
            <person name="Lipzen A."/>
            <person name="Chen C."/>
            <person name="Yanf M."/>
            <person name="Daum C."/>
            <person name="Ng V."/>
            <person name="Clum A."/>
            <person name="Ohm R."/>
            <person name="Martin F."/>
            <person name="Silar P."/>
            <person name="Natvig D."/>
            <person name="Lalanne C."/>
            <person name="Gautier V."/>
            <person name="Ament-Velasquez S.L."/>
            <person name="Kruys A."/>
            <person name="Hutchinson M.I."/>
            <person name="Powell A.J."/>
            <person name="Barry K."/>
            <person name="Miller A.N."/>
            <person name="Grigoriev I.V."/>
            <person name="Debuchy R."/>
            <person name="Gladieux P."/>
            <person name="Thoren M.H."/>
            <person name="Johannesson H."/>
        </authorList>
    </citation>
    <scope>NUCLEOTIDE SEQUENCE</scope>
    <source>
        <strain evidence="12">CBS 103.79</strain>
    </source>
</reference>
<keyword evidence="5" id="KW-0808">Transferase</keyword>
<keyword evidence="3" id="KW-0698">rRNA processing</keyword>
<dbReference type="AlphaFoldDB" id="A0AAN6RPC4"/>
<feature type="region of interest" description="Disordered" evidence="10">
    <location>
        <begin position="36"/>
        <end position="57"/>
    </location>
</feature>
<evidence type="ECO:0000259" key="11">
    <source>
        <dbReference type="SMART" id="SM00967"/>
    </source>
</evidence>
<dbReference type="Pfam" id="PF08032">
    <property type="entry name" value="SpoU_sub_bind"/>
    <property type="match status" value="1"/>
</dbReference>
<evidence type="ECO:0000256" key="9">
    <source>
        <dbReference type="ARBA" id="ARBA00034881"/>
    </source>
</evidence>
<dbReference type="GO" id="GO:0003723">
    <property type="term" value="F:RNA binding"/>
    <property type="evidence" value="ECO:0007669"/>
    <property type="project" value="InterPro"/>
</dbReference>
<dbReference type="Pfam" id="PF00588">
    <property type="entry name" value="SpoU_methylase"/>
    <property type="match status" value="1"/>
</dbReference>
<dbReference type="SUPFAM" id="SSF75217">
    <property type="entry name" value="alpha/beta knot"/>
    <property type="match status" value="1"/>
</dbReference>
<evidence type="ECO:0000256" key="5">
    <source>
        <dbReference type="ARBA" id="ARBA00022679"/>
    </source>
</evidence>
<dbReference type="Proteomes" id="UP001303889">
    <property type="component" value="Unassembled WGS sequence"/>
</dbReference>
<evidence type="ECO:0000313" key="12">
    <source>
        <dbReference type="EMBL" id="KAK3897513.1"/>
    </source>
</evidence>
<dbReference type="Gene3D" id="3.40.1280.10">
    <property type="match status" value="1"/>
</dbReference>
<dbReference type="GO" id="GO:0005739">
    <property type="term" value="C:mitochondrion"/>
    <property type="evidence" value="ECO:0007669"/>
    <property type="project" value="UniProtKB-SubCell"/>
</dbReference>
<evidence type="ECO:0000256" key="7">
    <source>
        <dbReference type="ARBA" id="ARBA00022946"/>
    </source>
</evidence>
<feature type="compositionally biased region" description="Basic and acidic residues" evidence="10">
    <location>
        <begin position="191"/>
        <end position="214"/>
    </location>
</feature>
<dbReference type="InterPro" id="IPR029026">
    <property type="entry name" value="tRNA_m1G_MTases_N"/>
</dbReference>
<feature type="compositionally biased region" description="Basic and acidic residues" evidence="10">
    <location>
        <begin position="40"/>
        <end position="57"/>
    </location>
</feature>
<gene>
    <name evidence="12" type="ORF">C8A05DRAFT_38936</name>
</gene>
<evidence type="ECO:0000313" key="13">
    <source>
        <dbReference type="Proteomes" id="UP001303889"/>
    </source>
</evidence>
<keyword evidence="8" id="KW-0496">Mitochondrion</keyword>
<feature type="compositionally biased region" description="Basic residues" evidence="10">
    <location>
        <begin position="152"/>
        <end position="165"/>
    </location>
</feature>
<sequence length="572" mass="61915">MSLSLVYRAARPSLLSTPPALRLSLAAALPPVFTPLRHASRSEQTRPQGEEGGKRLTYAERQKARRELAAQRPTYKIRKGKKDITQYPDEHKPQTRRARFYDPDSSFGKKSLVYQLKTGQLSDDLKALGVKLPPPATGAFSRTSERPDLRGPTRRSVRKMARGRRGRESREDVLDPVAELSRPVDDISGSSRREGFRGAREERRGGDSFRDAGSKRYAGPRRVRSGIDEDRSDGAGGFKPHRDDPISIPYTTAASQFLYGKSVVAAALRRSRRQLYKLYIYNGANRSQSPSGNAMMQKLAARKGVPTTILGEEGLRLMDKLANSRPHNGFVLEASALPQPPLAALGPIADDYASKPGYPVVLAHQSAEDAAINGTPSFIDAPTPAHKPLFVVLDRILDPGNLGAILRTVSFLGATGVAITNKASSGLTPVALKAASGAAETLALFNIASLQHFLRESRANGWTVYASVAEERAAAAKQMRCVNVADVERDDPLKKEPCILVIGNEGEGLDMQVVKRADFEVNIPNLSPPGSGVDSLNVSVAAGLLCSAFLRGVAKSREIVVGGEEAEAEVLW</sequence>
<dbReference type="SUPFAM" id="SSF55315">
    <property type="entry name" value="L30e-like"/>
    <property type="match status" value="1"/>
</dbReference>
<dbReference type="GO" id="GO:0016435">
    <property type="term" value="F:rRNA (guanine) methyltransferase activity"/>
    <property type="evidence" value="ECO:0007669"/>
    <property type="project" value="TreeGrafter"/>
</dbReference>
<comment type="similarity">
    <text evidence="2">Belongs to the class IV-like SAM-binding methyltransferase superfamily. RNA methyltransferase TrmH family.</text>
</comment>
<organism evidence="12 13">
    <name type="scientific">Staphylotrichum tortipilum</name>
    <dbReference type="NCBI Taxonomy" id="2831512"/>
    <lineage>
        <taxon>Eukaryota</taxon>
        <taxon>Fungi</taxon>
        <taxon>Dikarya</taxon>
        <taxon>Ascomycota</taxon>
        <taxon>Pezizomycotina</taxon>
        <taxon>Sordariomycetes</taxon>
        <taxon>Sordariomycetidae</taxon>
        <taxon>Sordariales</taxon>
        <taxon>Chaetomiaceae</taxon>
        <taxon>Staphylotrichum</taxon>
    </lineage>
</organism>
<dbReference type="InterPro" id="IPR001537">
    <property type="entry name" value="SpoU_MeTrfase"/>
</dbReference>
<comment type="subcellular location">
    <subcellularLocation>
        <location evidence="1">Mitochondrion</location>
    </subcellularLocation>
</comment>
<evidence type="ECO:0000256" key="1">
    <source>
        <dbReference type="ARBA" id="ARBA00004173"/>
    </source>
</evidence>
<keyword evidence="4 12" id="KW-0489">Methyltransferase</keyword>
<evidence type="ECO:0000256" key="2">
    <source>
        <dbReference type="ARBA" id="ARBA00007228"/>
    </source>
</evidence>